<dbReference type="InterPro" id="IPR002591">
    <property type="entry name" value="Phosphodiest/P_Trfase"/>
</dbReference>
<dbReference type="InterPro" id="IPR017850">
    <property type="entry name" value="Alkaline_phosphatase_core_sf"/>
</dbReference>
<proteinExistence type="predicted"/>
<evidence type="ECO:0000313" key="2">
    <source>
        <dbReference type="Proteomes" id="UP001153642"/>
    </source>
</evidence>
<keyword evidence="2" id="KW-1185">Reference proteome</keyword>
<dbReference type="Pfam" id="PF01663">
    <property type="entry name" value="Phosphodiest"/>
    <property type="match status" value="1"/>
</dbReference>
<gene>
    <name evidence="1" type="ORF">OSR52_16480</name>
</gene>
<organism evidence="1 2">
    <name type="scientific">Galbibacter pacificus</name>
    <dbReference type="NCBI Taxonomy" id="2996052"/>
    <lineage>
        <taxon>Bacteria</taxon>
        <taxon>Pseudomonadati</taxon>
        <taxon>Bacteroidota</taxon>
        <taxon>Flavobacteriia</taxon>
        <taxon>Flavobacteriales</taxon>
        <taxon>Flavobacteriaceae</taxon>
        <taxon>Galbibacter</taxon>
    </lineage>
</organism>
<dbReference type="PANTHER" id="PTHR10151:SF120">
    <property type="entry name" value="BIS(5'-ADENOSYL)-TRIPHOSPHATASE"/>
    <property type="match status" value="1"/>
</dbReference>
<sequence>MKIKQLPLSVLTFLVLINTVLAQEKKVVFIIVDGIAFNMLQKANTPNLDNISNQGSFTEAYVGGLVGTYSETPTISAVGYNSLLTGTWVNKHNVYGNGIKNPNYNYPTIFRLFENQFPDKQTAIFSTWLDNRTKLIGDSLPQTNYIKLDYAYDGFELDTIAYPHDDARKYIKDIDKKVAHEAARYIKEKGPDLSWVYLEFSDDIGHKYGDSPQLYNAIEFEDKLIGSIWNSIKEREASHDEEWMLLVTTDHGRTVKDGKHHGGQTDRERSTWIVTNIKNTNQYFNNETPGIVDILPTMIDFLDINVDKDIQYEIDGVSLINPVNAINLKANIHDGKLEVSWKNINQNNSEGKLYIAETNNFNTGGKDQYRLLGTVNLSKEHYTKKLGKNDSKFYKIVLETNNNSINTWIIK</sequence>
<dbReference type="PANTHER" id="PTHR10151">
    <property type="entry name" value="ECTONUCLEOTIDE PYROPHOSPHATASE/PHOSPHODIESTERASE"/>
    <property type="match status" value="1"/>
</dbReference>
<dbReference type="SUPFAM" id="SSF53649">
    <property type="entry name" value="Alkaline phosphatase-like"/>
    <property type="match status" value="1"/>
</dbReference>
<comment type="caution">
    <text evidence="1">The sequence shown here is derived from an EMBL/GenBank/DDBJ whole genome shotgun (WGS) entry which is preliminary data.</text>
</comment>
<reference evidence="1" key="1">
    <citation type="submission" date="2022-11" db="EMBL/GenBank/DDBJ databases">
        <title>High-quality draft genome sequence of Galbibacter sp. strain CMA-7.</title>
        <authorList>
            <person name="Wei L."/>
            <person name="Dong C."/>
            <person name="Shao Z."/>
        </authorList>
    </citation>
    <scope>NUCLEOTIDE SEQUENCE</scope>
    <source>
        <strain evidence="1">CMA-7</strain>
    </source>
</reference>
<name>A0ABT6FW13_9FLAO</name>
<dbReference type="Proteomes" id="UP001153642">
    <property type="component" value="Unassembled WGS sequence"/>
</dbReference>
<dbReference type="Gene3D" id="3.40.720.10">
    <property type="entry name" value="Alkaline Phosphatase, subunit A"/>
    <property type="match status" value="1"/>
</dbReference>
<protein>
    <submittedName>
        <fullName evidence="1">Alkaline phosphatase family protein</fullName>
    </submittedName>
</protein>
<dbReference type="EMBL" id="JAPMUA010000007">
    <property type="protein sequence ID" value="MDG3587461.1"/>
    <property type="molecule type" value="Genomic_DNA"/>
</dbReference>
<evidence type="ECO:0000313" key="1">
    <source>
        <dbReference type="EMBL" id="MDG3587461.1"/>
    </source>
</evidence>
<dbReference type="RefSeq" id="WP_277901307.1">
    <property type="nucleotide sequence ID" value="NZ_JAPMUA010000007.1"/>
</dbReference>
<accession>A0ABT6FW13</accession>